<evidence type="ECO:0000256" key="1">
    <source>
        <dbReference type="ARBA" id="ARBA00004651"/>
    </source>
</evidence>
<dbReference type="AlphaFoldDB" id="A0A4P6YRK7"/>
<dbReference type="SUPFAM" id="SSF161098">
    <property type="entry name" value="MetI-like"/>
    <property type="match status" value="1"/>
</dbReference>
<accession>A0A4P6YRK7</accession>
<evidence type="ECO:0000256" key="3">
    <source>
        <dbReference type="ARBA" id="ARBA00022475"/>
    </source>
</evidence>
<evidence type="ECO:0000259" key="8">
    <source>
        <dbReference type="PROSITE" id="PS50928"/>
    </source>
</evidence>
<feature type="transmembrane region" description="Helical" evidence="7">
    <location>
        <begin position="220"/>
        <end position="246"/>
    </location>
</feature>
<proteinExistence type="inferred from homology"/>
<dbReference type="InterPro" id="IPR035906">
    <property type="entry name" value="MetI-like_sf"/>
</dbReference>
<dbReference type="PROSITE" id="PS50928">
    <property type="entry name" value="ABC_TM1"/>
    <property type="match status" value="1"/>
</dbReference>
<dbReference type="GO" id="GO:0055085">
    <property type="term" value="P:transmembrane transport"/>
    <property type="evidence" value="ECO:0007669"/>
    <property type="project" value="InterPro"/>
</dbReference>
<keyword evidence="3" id="KW-1003">Cell membrane</keyword>
<keyword evidence="6 7" id="KW-0472">Membrane</keyword>
<dbReference type="EMBL" id="CP037940">
    <property type="protein sequence ID" value="QBO35260.1"/>
    <property type="molecule type" value="Genomic_DNA"/>
</dbReference>
<keyword evidence="2 7" id="KW-0813">Transport</keyword>
<name>A0A4P6YRK7_9LACO</name>
<dbReference type="OrthoDB" id="9804353at2"/>
<dbReference type="RefSeq" id="WP_133362340.1">
    <property type="nucleotide sequence ID" value="NZ_CP037940.1"/>
</dbReference>
<evidence type="ECO:0000256" key="2">
    <source>
        <dbReference type="ARBA" id="ARBA00022448"/>
    </source>
</evidence>
<evidence type="ECO:0000256" key="6">
    <source>
        <dbReference type="ARBA" id="ARBA00023136"/>
    </source>
</evidence>
<evidence type="ECO:0000256" key="4">
    <source>
        <dbReference type="ARBA" id="ARBA00022692"/>
    </source>
</evidence>
<feature type="domain" description="ABC transmembrane type-1" evidence="8">
    <location>
        <begin position="58"/>
        <end position="238"/>
    </location>
</feature>
<reference evidence="10" key="1">
    <citation type="submission" date="2019-03" db="EMBL/GenBank/DDBJ databases">
        <title>Weissella sp. 26KH-42 Genome sequencing.</title>
        <authorList>
            <person name="Heo J."/>
            <person name="Kim S.-J."/>
            <person name="Kim J.-S."/>
            <person name="Hong S.-B."/>
            <person name="Kwon S.-W."/>
        </authorList>
    </citation>
    <scope>NUCLEOTIDE SEQUENCE [LARGE SCALE GENOMIC DNA]</scope>
    <source>
        <strain evidence="10">26KH-42</strain>
    </source>
</reference>
<sequence length="251" mass="28051">MVKRFGNKMVSLLFATIVLVVLWTVAAQIFNKVMLPTPLAVVQAFPTLFGEDQVLKHVGVSLLRVISGLVISLILGFGLGVWMGRNKWANRLFDPIIYLTYPIPKLALLPILMVLFGLGESSKILLIILIIFPQVVLAVRDAVKNIPDNLYNIYGVLRANQWQQFKHITLPASAYALLSASRVSLGIAISVLFFAETYGTQWGMGYFIMDAWQRMDYPTMYGAVVVLSLLGLTLFLLIDAVGYLALKWERK</sequence>
<feature type="transmembrane region" description="Helical" evidence="7">
    <location>
        <begin position="124"/>
        <end position="143"/>
    </location>
</feature>
<gene>
    <name evidence="9" type="ORF">EQG49_01680</name>
</gene>
<feature type="transmembrane region" description="Helical" evidence="7">
    <location>
        <begin position="96"/>
        <end position="118"/>
    </location>
</feature>
<dbReference type="PANTHER" id="PTHR30151:SF0">
    <property type="entry name" value="ABC TRANSPORTER PERMEASE PROTEIN MJ0413-RELATED"/>
    <property type="match status" value="1"/>
</dbReference>
<keyword evidence="5 7" id="KW-1133">Transmembrane helix</keyword>
<dbReference type="InterPro" id="IPR000515">
    <property type="entry name" value="MetI-like"/>
</dbReference>
<dbReference type="CDD" id="cd06261">
    <property type="entry name" value="TM_PBP2"/>
    <property type="match status" value="1"/>
</dbReference>
<protein>
    <submittedName>
        <fullName evidence="9">ABC transporter permease</fullName>
    </submittedName>
</protein>
<evidence type="ECO:0000313" key="9">
    <source>
        <dbReference type="EMBL" id="QBO35260.1"/>
    </source>
</evidence>
<dbReference type="Pfam" id="PF00528">
    <property type="entry name" value="BPD_transp_1"/>
    <property type="match status" value="1"/>
</dbReference>
<dbReference type="Proteomes" id="UP000292886">
    <property type="component" value="Chromosome"/>
</dbReference>
<organism evidence="9 10">
    <name type="scientific">Periweissella cryptocerci</name>
    <dbReference type="NCBI Taxonomy" id="2506420"/>
    <lineage>
        <taxon>Bacteria</taxon>
        <taxon>Bacillati</taxon>
        <taxon>Bacillota</taxon>
        <taxon>Bacilli</taxon>
        <taxon>Lactobacillales</taxon>
        <taxon>Lactobacillaceae</taxon>
        <taxon>Periweissella</taxon>
    </lineage>
</organism>
<feature type="transmembrane region" description="Helical" evidence="7">
    <location>
        <begin position="62"/>
        <end position="84"/>
    </location>
</feature>
<dbReference type="PANTHER" id="PTHR30151">
    <property type="entry name" value="ALKANE SULFONATE ABC TRANSPORTER-RELATED, MEMBRANE SUBUNIT"/>
    <property type="match status" value="1"/>
</dbReference>
<evidence type="ECO:0000313" key="10">
    <source>
        <dbReference type="Proteomes" id="UP000292886"/>
    </source>
</evidence>
<evidence type="ECO:0000256" key="7">
    <source>
        <dbReference type="RuleBase" id="RU363032"/>
    </source>
</evidence>
<dbReference type="Gene3D" id="1.10.3720.10">
    <property type="entry name" value="MetI-like"/>
    <property type="match status" value="1"/>
</dbReference>
<keyword evidence="4 7" id="KW-0812">Transmembrane</keyword>
<comment type="similarity">
    <text evidence="7">Belongs to the binding-protein-dependent transport system permease family.</text>
</comment>
<dbReference type="KEGG" id="wei:EQG49_01680"/>
<comment type="subcellular location">
    <subcellularLocation>
        <location evidence="1 7">Cell membrane</location>
        <topology evidence="1 7">Multi-pass membrane protein</topology>
    </subcellularLocation>
</comment>
<keyword evidence="10" id="KW-1185">Reference proteome</keyword>
<evidence type="ECO:0000256" key="5">
    <source>
        <dbReference type="ARBA" id="ARBA00022989"/>
    </source>
</evidence>
<dbReference type="GO" id="GO:0005886">
    <property type="term" value="C:plasma membrane"/>
    <property type="evidence" value="ECO:0007669"/>
    <property type="project" value="UniProtKB-SubCell"/>
</dbReference>